<dbReference type="GO" id="GO:0016491">
    <property type="term" value="F:oxidoreductase activity"/>
    <property type="evidence" value="ECO:0007669"/>
    <property type="project" value="UniProtKB-KW"/>
</dbReference>
<evidence type="ECO:0000256" key="7">
    <source>
        <dbReference type="ARBA" id="ARBA00023136"/>
    </source>
</evidence>
<comment type="similarity">
    <text evidence="9">Belongs to the ustYa family.</text>
</comment>
<dbReference type="PANTHER" id="PTHR33365">
    <property type="entry name" value="YALI0B05434P"/>
    <property type="match status" value="1"/>
</dbReference>
<dbReference type="GO" id="GO:0016020">
    <property type="term" value="C:membrane"/>
    <property type="evidence" value="ECO:0007669"/>
    <property type="project" value="UniProtKB-SubCell"/>
</dbReference>
<dbReference type="Proteomes" id="UP000078559">
    <property type="component" value="Chromosome 7"/>
</dbReference>
<dbReference type="AlphaFoldDB" id="A0A194W4B9"/>
<evidence type="ECO:0000256" key="3">
    <source>
        <dbReference type="ARBA" id="ARBA00022692"/>
    </source>
</evidence>
<evidence type="ECO:0000256" key="2">
    <source>
        <dbReference type="ARBA" id="ARBA00004685"/>
    </source>
</evidence>
<dbReference type="InterPro" id="IPR021765">
    <property type="entry name" value="UstYa-like"/>
</dbReference>
<comment type="subcellular location">
    <subcellularLocation>
        <location evidence="1">Membrane</location>
        <topology evidence="1">Single-pass membrane protein</topology>
    </subcellularLocation>
</comment>
<evidence type="ECO:0000256" key="6">
    <source>
        <dbReference type="ARBA" id="ARBA00023026"/>
    </source>
</evidence>
<keyword evidence="5" id="KW-0560">Oxidoreductase</keyword>
<evidence type="ECO:0000313" key="10">
    <source>
        <dbReference type="EMBL" id="KUI71376.1"/>
    </source>
</evidence>
<gene>
    <name evidence="10" type="ORF">VM1G_06751</name>
</gene>
<evidence type="ECO:0000256" key="5">
    <source>
        <dbReference type="ARBA" id="ARBA00023002"/>
    </source>
</evidence>
<keyword evidence="8" id="KW-0325">Glycoprotein</keyword>
<name>A0A194W4B9_CYTMA</name>
<reference evidence="10" key="1">
    <citation type="submission" date="2014-12" db="EMBL/GenBank/DDBJ databases">
        <title>Genome Sequence of Valsa Canker Pathogens Uncovers a Specific Adaption of Colonization on Woody Bark.</title>
        <authorList>
            <person name="Yin Z."/>
            <person name="Liu H."/>
            <person name="Gao X."/>
            <person name="Li Z."/>
            <person name="Song N."/>
            <person name="Ke X."/>
            <person name="Dai Q."/>
            <person name="Wu Y."/>
            <person name="Sun Y."/>
            <person name="Xu J.-R."/>
            <person name="Kang Z.K."/>
            <person name="Wang L."/>
            <person name="Huang L."/>
        </authorList>
    </citation>
    <scope>NUCLEOTIDE SEQUENCE [LARGE SCALE GENOMIC DNA]</scope>
    <source>
        <strain evidence="10">03-8</strain>
    </source>
</reference>
<comment type="pathway">
    <text evidence="2">Mycotoxin biosynthesis.</text>
</comment>
<keyword evidence="6" id="KW-0843">Virulence</keyword>
<dbReference type="EMBL" id="CM003104">
    <property type="protein sequence ID" value="KUI71376.1"/>
    <property type="molecule type" value="Genomic_DNA"/>
</dbReference>
<accession>A0A194W4B9</accession>
<organism evidence="10 11">
    <name type="scientific">Cytospora mali</name>
    <name type="common">Apple Valsa canker fungus</name>
    <name type="synonym">Valsa mali</name>
    <dbReference type="NCBI Taxonomy" id="578113"/>
    <lineage>
        <taxon>Eukaryota</taxon>
        <taxon>Fungi</taxon>
        <taxon>Dikarya</taxon>
        <taxon>Ascomycota</taxon>
        <taxon>Pezizomycotina</taxon>
        <taxon>Sordariomycetes</taxon>
        <taxon>Sordariomycetidae</taxon>
        <taxon>Diaporthales</taxon>
        <taxon>Cytosporaceae</taxon>
        <taxon>Cytospora</taxon>
    </lineage>
</organism>
<evidence type="ECO:0000256" key="1">
    <source>
        <dbReference type="ARBA" id="ARBA00004167"/>
    </source>
</evidence>
<keyword evidence="4" id="KW-1133">Transmembrane helix</keyword>
<proteinExistence type="inferred from homology"/>
<evidence type="ECO:0000256" key="4">
    <source>
        <dbReference type="ARBA" id="ARBA00022989"/>
    </source>
</evidence>
<keyword evidence="11" id="KW-1185">Reference proteome</keyword>
<dbReference type="Pfam" id="PF11807">
    <property type="entry name" value="UstYa"/>
    <property type="match status" value="1"/>
</dbReference>
<dbReference type="PANTHER" id="PTHR33365:SF4">
    <property type="entry name" value="CYCLOCHLOROTINE BIOSYNTHESIS PROTEIN O"/>
    <property type="match status" value="1"/>
</dbReference>
<dbReference type="OrthoDB" id="3687641at2759"/>
<dbReference type="GO" id="GO:0043386">
    <property type="term" value="P:mycotoxin biosynthetic process"/>
    <property type="evidence" value="ECO:0007669"/>
    <property type="project" value="InterPro"/>
</dbReference>
<evidence type="ECO:0000313" key="11">
    <source>
        <dbReference type="Proteomes" id="UP000078559"/>
    </source>
</evidence>
<evidence type="ECO:0000256" key="9">
    <source>
        <dbReference type="ARBA" id="ARBA00035112"/>
    </source>
</evidence>
<evidence type="ECO:0000256" key="8">
    <source>
        <dbReference type="ARBA" id="ARBA00023180"/>
    </source>
</evidence>
<keyword evidence="7" id="KW-0472">Membrane</keyword>
<sequence>MNQTKTHTHCLLAAPAQEALRYKKYIYPDAFRELTQFMGEPSPQLDSYWEESYGLPTRIPKWQADRLEQPTIQIPDENGDYVVLLDIFHSMHCLNEIRKELHPAYYAPYHMRMNTTEEIAKKH</sequence>
<keyword evidence="3" id="KW-0812">Transmembrane</keyword>
<protein>
    <submittedName>
        <fullName evidence="10">Uncharacterized protein</fullName>
    </submittedName>
</protein>